<keyword evidence="9 11" id="KW-0496">Mitochondrion</keyword>
<dbReference type="GO" id="GO:0071949">
    <property type="term" value="F:FAD binding"/>
    <property type="evidence" value="ECO:0007669"/>
    <property type="project" value="InterPro"/>
</dbReference>
<dbReference type="InterPro" id="IPR002938">
    <property type="entry name" value="FAD-bd"/>
</dbReference>
<dbReference type="PANTHER" id="PTHR46028:SF2">
    <property type="entry name" value="KYNURENINE 3-MONOOXYGENASE"/>
    <property type="match status" value="1"/>
</dbReference>
<dbReference type="GO" id="GO:0070189">
    <property type="term" value="P:kynurenine metabolic process"/>
    <property type="evidence" value="ECO:0007669"/>
    <property type="project" value="TreeGrafter"/>
</dbReference>
<keyword evidence="12" id="KW-0812">Transmembrane</keyword>
<comment type="function">
    <text evidence="11">Catalyzes the hydroxylation of L-kynurenine (L-Kyn) to form 3-hydroxy-L-kynurenine (L-3OHKyn). Required for synthesis of quinolinic acid.</text>
</comment>
<dbReference type="PANTHER" id="PTHR46028">
    <property type="entry name" value="KYNURENINE 3-MONOOXYGENASE"/>
    <property type="match status" value="1"/>
</dbReference>
<dbReference type="InterPro" id="IPR027545">
    <property type="entry name" value="Kynurenine_monooxygenase"/>
</dbReference>
<sequence>MHHKQKIVVVGAGPVGSLAALYAAQRGHDVEIYELRPDLRDPSTVPLNFTKSINLALSERGINAIRHAAHPKLLDSILETTIPMKGRMIHGRGLDGNLYETSQDYDIHGRAILAIDRAGLNKRLLDALEEMPNVKIFFNHKLTGADFRKCQAWFEAEARPANRGDHGRAPEIQVGFDLMIGADGAHSAVRYHMMKFTRMNYSQEYIDTLWCEFRIAPREPRGNDPNSKFAISPNHLHIWPGKEFMFIAIPSEDGSFTCTLFLPAAYFAQLEGNPSSLPAFFDKHFPGVTDLIAPEALIQSFNTNPHLPLISIKCGPHHFEGSGVIIGDAANAMVPFYGQGMNTGLESVRVLFSALDKFADAAEDNSPLQTTDPGAASSHQRSLALAEFSSFRVPDVQAVINLALENYIEMRSSVLSPTYRIRKFLEERISVYLPSLGWRTKYSRVSFGNERFTDIVKKSDRQGKLLMRGLVATLCSPVVAAGLIYWARWGRRWPGPRGILGRIFGHLGW</sequence>
<feature type="transmembrane region" description="Helical" evidence="12">
    <location>
        <begin position="465"/>
        <end position="487"/>
    </location>
</feature>
<evidence type="ECO:0000256" key="5">
    <source>
        <dbReference type="ARBA" id="ARBA00022827"/>
    </source>
</evidence>
<evidence type="ECO:0000313" key="14">
    <source>
        <dbReference type="EMBL" id="SPO06127.1"/>
    </source>
</evidence>
<dbReference type="GO" id="GO:0006569">
    <property type="term" value="P:L-tryptophan catabolic process"/>
    <property type="evidence" value="ECO:0007669"/>
    <property type="project" value="UniProtKB-UniRule"/>
</dbReference>
<keyword evidence="11 12" id="KW-0472">Membrane</keyword>
<keyword evidence="3 11" id="KW-0662">Pyridine nucleotide biosynthesis</keyword>
<dbReference type="GO" id="GO:0004502">
    <property type="term" value="F:kynurenine 3-monooxygenase activity"/>
    <property type="evidence" value="ECO:0007669"/>
    <property type="project" value="UniProtKB-UniRule"/>
</dbReference>
<dbReference type="SUPFAM" id="SSF51905">
    <property type="entry name" value="FAD/NAD(P)-binding domain"/>
    <property type="match status" value="1"/>
</dbReference>
<evidence type="ECO:0000256" key="9">
    <source>
        <dbReference type="ARBA" id="ARBA00023128"/>
    </source>
</evidence>
<dbReference type="EC" id="1.14.13.9" evidence="11"/>
<evidence type="ECO:0000256" key="3">
    <source>
        <dbReference type="ARBA" id="ARBA00022642"/>
    </source>
</evidence>
<keyword evidence="12" id="KW-1133">Transmembrane helix</keyword>
<evidence type="ECO:0000256" key="4">
    <source>
        <dbReference type="ARBA" id="ARBA00022787"/>
    </source>
</evidence>
<keyword evidence="4 11" id="KW-1000">Mitochondrion outer membrane</keyword>
<evidence type="ECO:0000256" key="8">
    <source>
        <dbReference type="ARBA" id="ARBA00023033"/>
    </source>
</evidence>
<comment type="catalytic activity">
    <reaction evidence="10 11">
        <text>L-kynurenine + NADPH + O2 + H(+) = 3-hydroxy-L-kynurenine + NADP(+) + H2O</text>
        <dbReference type="Rhea" id="RHEA:20545"/>
        <dbReference type="ChEBI" id="CHEBI:15377"/>
        <dbReference type="ChEBI" id="CHEBI:15378"/>
        <dbReference type="ChEBI" id="CHEBI:15379"/>
        <dbReference type="ChEBI" id="CHEBI:57783"/>
        <dbReference type="ChEBI" id="CHEBI:57959"/>
        <dbReference type="ChEBI" id="CHEBI:58125"/>
        <dbReference type="ChEBI" id="CHEBI:58349"/>
        <dbReference type="EC" id="1.14.13.9"/>
    </reaction>
</comment>
<comment type="cofactor">
    <cofactor evidence="1 11">
        <name>FAD</name>
        <dbReference type="ChEBI" id="CHEBI:57692"/>
    </cofactor>
</comment>
<evidence type="ECO:0000256" key="2">
    <source>
        <dbReference type="ARBA" id="ARBA00022630"/>
    </source>
</evidence>
<gene>
    <name evidence="11" type="primary">BNA4</name>
    <name evidence="14" type="ORF">DNG_08816</name>
</gene>
<keyword evidence="2 11" id="KW-0285">Flavoprotein</keyword>
<accession>A0AAE8N4V3</accession>
<keyword evidence="7 11" id="KW-0560">Oxidoreductase</keyword>
<evidence type="ECO:0000313" key="15">
    <source>
        <dbReference type="Proteomes" id="UP001187682"/>
    </source>
</evidence>
<evidence type="ECO:0000256" key="1">
    <source>
        <dbReference type="ARBA" id="ARBA00001974"/>
    </source>
</evidence>
<dbReference type="GO" id="GO:0005741">
    <property type="term" value="C:mitochondrial outer membrane"/>
    <property type="evidence" value="ECO:0007669"/>
    <property type="project" value="UniProtKB-SubCell"/>
</dbReference>
<keyword evidence="8 11" id="KW-0503">Monooxygenase</keyword>
<keyword evidence="6 11" id="KW-0521">NADP</keyword>
<dbReference type="GO" id="GO:0043420">
    <property type="term" value="P:anthranilate metabolic process"/>
    <property type="evidence" value="ECO:0007669"/>
    <property type="project" value="UniProtKB-UniRule"/>
</dbReference>
<dbReference type="GO" id="GO:0034354">
    <property type="term" value="P:'de novo' NAD+ biosynthetic process from L-tryptophan"/>
    <property type="evidence" value="ECO:0007669"/>
    <property type="project" value="UniProtKB-UniRule"/>
</dbReference>
<protein>
    <recommendedName>
        <fullName evidence="11">Kynurenine 3-monooxygenase</fullName>
        <ecNumber evidence="11">1.14.13.9</ecNumber>
    </recommendedName>
    <alternativeName>
        <fullName evidence="11">Biosynthesis of nicotinic acid protein 4</fullName>
    </alternativeName>
    <alternativeName>
        <fullName evidence="11">Kynurenine 3-hydroxylase</fullName>
    </alternativeName>
</protein>
<organism evidence="14 15">
    <name type="scientific">Cephalotrichum gorgonifer</name>
    <dbReference type="NCBI Taxonomy" id="2041049"/>
    <lineage>
        <taxon>Eukaryota</taxon>
        <taxon>Fungi</taxon>
        <taxon>Dikarya</taxon>
        <taxon>Ascomycota</taxon>
        <taxon>Pezizomycotina</taxon>
        <taxon>Sordariomycetes</taxon>
        <taxon>Hypocreomycetidae</taxon>
        <taxon>Microascales</taxon>
        <taxon>Microascaceae</taxon>
        <taxon>Cephalotrichum</taxon>
    </lineage>
</organism>
<evidence type="ECO:0000256" key="6">
    <source>
        <dbReference type="ARBA" id="ARBA00022857"/>
    </source>
</evidence>
<dbReference type="GO" id="GO:0019805">
    <property type="term" value="P:quinolinate biosynthetic process"/>
    <property type="evidence" value="ECO:0007669"/>
    <property type="project" value="UniProtKB-UniRule"/>
</dbReference>
<name>A0AAE8N4V3_9PEZI</name>
<dbReference type="FunFam" id="3.50.50.60:FF:000129">
    <property type="entry name" value="Kynurenine 3-monooxygenase"/>
    <property type="match status" value="1"/>
</dbReference>
<evidence type="ECO:0000256" key="10">
    <source>
        <dbReference type="ARBA" id="ARBA00047818"/>
    </source>
</evidence>
<dbReference type="InterPro" id="IPR036188">
    <property type="entry name" value="FAD/NAD-bd_sf"/>
</dbReference>
<dbReference type="AlphaFoldDB" id="A0AAE8N4V3"/>
<dbReference type="Pfam" id="PF01494">
    <property type="entry name" value="FAD_binding_3"/>
    <property type="match status" value="1"/>
</dbReference>
<comment type="pathway">
    <text evidence="11">Cofactor biosynthesis; NAD(+) biosynthesis; quinolinate from L-kynurenine: step 1/3.</text>
</comment>
<comment type="subcellular location">
    <subcellularLocation>
        <location evidence="11">Mitochondrion outer membrane</location>
    </subcellularLocation>
</comment>
<dbReference type="Gene3D" id="3.50.50.60">
    <property type="entry name" value="FAD/NAD(P)-binding domain"/>
    <property type="match status" value="1"/>
</dbReference>
<dbReference type="EMBL" id="ONZQ02000015">
    <property type="protein sequence ID" value="SPO06127.1"/>
    <property type="molecule type" value="Genomic_DNA"/>
</dbReference>
<feature type="domain" description="FAD-binding" evidence="13">
    <location>
        <begin position="6"/>
        <end position="360"/>
    </location>
</feature>
<reference evidence="14" key="1">
    <citation type="submission" date="2018-03" db="EMBL/GenBank/DDBJ databases">
        <authorList>
            <person name="Guldener U."/>
        </authorList>
    </citation>
    <scope>NUCLEOTIDE SEQUENCE</scope>
</reference>
<comment type="caution">
    <text evidence="14">The sequence shown here is derived from an EMBL/GenBank/DDBJ whole genome shotgun (WGS) entry which is preliminary data.</text>
</comment>
<dbReference type="PRINTS" id="PR00420">
    <property type="entry name" value="RNGMNOXGNASE"/>
</dbReference>
<dbReference type="HAMAP" id="MF_01971">
    <property type="entry name" value="Kynurenine_monooxygenase"/>
    <property type="match status" value="1"/>
</dbReference>
<evidence type="ECO:0000256" key="7">
    <source>
        <dbReference type="ARBA" id="ARBA00023002"/>
    </source>
</evidence>
<comment type="similarity">
    <text evidence="11">Belongs to the aromatic-ring hydroxylase family. KMO subfamily.</text>
</comment>
<keyword evidence="5 11" id="KW-0274">FAD</keyword>
<dbReference type="Proteomes" id="UP001187682">
    <property type="component" value="Unassembled WGS sequence"/>
</dbReference>
<evidence type="ECO:0000256" key="12">
    <source>
        <dbReference type="SAM" id="Phobius"/>
    </source>
</evidence>
<evidence type="ECO:0000259" key="13">
    <source>
        <dbReference type="Pfam" id="PF01494"/>
    </source>
</evidence>
<keyword evidence="15" id="KW-1185">Reference proteome</keyword>
<evidence type="ECO:0000256" key="11">
    <source>
        <dbReference type="HAMAP-Rule" id="MF_03018"/>
    </source>
</evidence>
<proteinExistence type="inferred from homology"/>